<proteinExistence type="predicted"/>
<evidence type="ECO:0000313" key="4">
    <source>
        <dbReference type="EMBL" id="MBI4596245.1"/>
    </source>
</evidence>
<dbReference type="SUPFAM" id="SSF51412">
    <property type="entry name" value="Inosine monophosphate dehydrogenase (IMPDH)"/>
    <property type="match status" value="1"/>
</dbReference>
<dbReference type="EMBL" id="JACQWF010000341">
    <property type="protein sequence ID" value="MBI4596245.1"/>
    <property type="molecule type" value="Genomic_DNA"/>
</dbReference>
<evidence type="ECO:0000256" key="2">
    <source>
        <dbReference type="ARBA" id="ARBA00022643"/>
    </source>
</evidence>
<keyword evidence="3" id="KW-0560">Oxidoreductase</keyword>
<dbReference type="InterPro" id="IPR013785">
    <property type="entry name" value="Aldolase_TIM"/>
</dbReference>
<dbReference type="AlphaFoldDB" id="A0A933GN98"/>
<dbReference type="CDD" id="cd04730">
    <property type="entry name" value="NPD_like"/>
    <property type="match status" value="1"/>
</dbReference>
<organism evidence="4 5">
    <name type="scientific">Tectimicrobiota bacterium</name>
    <dbReference type="NCBI Taxonomy" id="2528274"/>
    <lineage>
        <taxon>Bacteria</taxon>
        <taxon>Pseudomonadati</taxon>
        <taxon>Nitrospinota/Tectimicrobiota group</taxon>
        <taxon>Candidatus Tectimicrobiota</taxon>
    </lineage>
</organism>
<evidence type="ECO:0000256" key="3">
    <source>
        <dbReference type="ARBA" id="ARBA00023002"/>
    </source>
</evidence>
<comment type="caution">
    <text evidence="4">The sequence shown here is derived from an EMBL/GenBank/DDBJ whole genome shotgun (WGS) entry which is preliminary data.</text>
</comment>
<keyword evidence="2" id="KW-0288">FMN</keyword>
<keyword evidence="4" id="KW-0503">Monooxygenase</keyword>
<dbReference type="Pfam" id="PF03060">
    <property type="entry name" value="NMO"/>
    <property type="match status" value="2"/>
</dbReference>
<dbReference type="PANTHER" id="PTHR32332:SF20">
    <property type="entry name" value="2-NITROPROPANE DIOXYGENASE-LIKE PROTEIN"/>
    <property type="match status" value="1"/>
</dbReference>
<sequence>MKKTRLCDLLSIEYPIIQGAMRFISMSEMVAAVSMAGGLGTLAGSSALKDMLAQEIFKVRQITDKPFTVNISLRRKNAPEIVDLVIEQKIPVVITSAGDPSRFIKVLKDNGIRVLHVVPSVRLAKKAEEAGVDAVIAEGTESGGHVGFDEITTMVLIPQVVEQVKIPVIAAGGFADGRGLVAALSLGAEGIQMGTRFLATTEAIVHDNYKKAIIEAQDNDTTVIGRSGAPLRVLKTPFVQQLLEMEKKGSSMAEIEAFMETQSAPATSPDVVKGMMSAGQVAGLIREVKSIGRVIRDIMAEADAVLEKLSALKG</sequence>
<accession>A0A933GN98</accession>
<dbReference type="Gene3D" id="3.20.20.70">
    <property type="entry name" value="Aldolase class I"/>
    <property type="match status" value="1"/>
</dbReference>
<dbReference type="InterPro" id="IPR004136">
    <property type="entry name" value="NMO"/>
</dbReference>
<protein>
    <submittedName>
        <fullName evidence="4">Nitronate monooxygenase</fullName>
    </submittedName>
</protein>
<name>A0A933GN98_UNCTE</name>
<reference evidence="4" key="1">
    <citation type="submission" date="2020-07" db="EMBL/GenBank/DDBJ databases">
        <title>Huge and variable diversity of episymbiotic CPR bacteria and DPANN archaea in groundwater ecosystems.</title>
        <authorList>
            <person name="He C.Y."/>
            <person name="Keren R."/>
            <person name="Whittaker M."/>
            <person name="Farag I.F."/>
            <person name="Doudna J."/>
            <person name="Cate J.H.D."/>
            <person name="Banfield J.F."/>
        </authorList>
    </citation>
    <scope>NUCLEOTIDE SEQUENCE</scope>
    <source>
        <strain evidence="4">NC_groundwater_1482_Ag_S-0.65um_47_24</strain>
    </source>
</reference>
<gene>
    <name evidence="4" type="ORF">HY730_07725</name>
</gene>
<dbReference type="PANTHER" id="PTHR32332">
    <property type="entry name" value="2-NITROPROPANE DIOXYGENASE"/>
    <property type="match status" value="1"/>
</dbReference>
<evidence type="ECO:0000313" key="5">
    <source>
        <dbReference type="Proteomes" id="UP000772181"/>
    </source>
</evidence>
<dbReference type="GO" id="GO:0018580">
    <property type="term" value="F:nitronate monooxygenase activity"/>
    <property type="evidence" value="ECO:0007669"/>
    <property type="project" value="InterPro"/>
</dbReference>
<dbReference type="Proteomes" id="UP000772181">
    <property type="component" value="Unassembled WGS sequence"/>
</dbReference>
<evidence type="ECO:0000256" key="1">
    <source>
        <dbReference type="ARBA" id="ARBA00022630"/>
    </source>
</evidence>
<keyword evidence="1" id="KW-0285">Flavoprotein</keyword>